<organism evidence="2 3">
    <name type="scientific">Ferrimonas balearica (strain DSM 9799 / CCM 4581 / KCTC 23876 / PAT)</name>
    <dbReference type="NCBI Taxonomy" id="550540"/>
    <lineage>
        <taxon>Bacteria</taxon>
        <taxon>Pseudomonadati</taxon>
        <taxon>Pseudomonadota</taxon>
        <taxon>Gammaproteobacteria</taxon>
        <taxon>Alteromonadales</taxon>
        <taxon>Ferrimonadaceae</taxon>
        <taxon>Ferrimonas</taxon>
    </lineage>
</organism>
<dbReference type="AlphaFoldDB" id="E1SPA1"/>
<keyword evidence="1" id="KW-0812">Transmembrane</keyword>
<feature type="transmembrane region" description="Helical" evidence="1">
    <location>
        <begin position="99"/>
        <end position="122"/>
    </location>
</feature>
<feature type="transmembrane region" description="Helical" evidence="1">
    <location>
        <begin position="168"/>
        <end position="188"/>
    </location>
</feature>
<reference evidence="2 3" key="1">
    <citation type="journal article" date="2010" name="Stand. Genomic Sci.">
        <title>Complete genome sequence of Ferrimonas balearica type strain (PAT).</title>
        <authorList>
            <person name="Nolan M."/>
            <person name="Sikorski J."/>
            <person name="Davenport K."/>
            <person name="Lucas S."/>
            <person name="Glavina Del Rio T."/>
            <person name="Tice H."/>
            <person name="Cheng J."/>
            <person name="Goodwin L."/>
            <person name="Pitluck S."/>
            <person name="Liolios K."/>
            <person name="Ivanova N."/>
            <person name="Mavromatis K."/>
            <person name="Ovchinnikova G."/>
            <person name="Pati A."/>
            <person name="Chen A."/>
            <person name="Palaniappan K."/>
            <person name="Land M."/>
            <person name="Hauser L."/>
            <person name="Chang Y."/>
            <person name="Jeffries C."/>
            <person name="Tapia R."/>
            <person name="Brettin T."/>
            <person name="Detter J."/>
            <person name="Han C."/>
            <person name="Yasawong M."/>
            <person name="Rohde M."/>
            <person name="Tindall B."/>
            <person name="Goker M."/>
            <person name="Woyke T."/>
            <person name="Bristow J."/>
            <person name="Eisen J."/>
            <person name="Markowitz V."/>
            <person name="Hugenholtz P."/>
            <person name="Kyrpides N."/>
            <person name="Klenk H."/>
            <person name="Lapidus A."/>
        </authorList>
    </citation>
    <scope>NUCLEOTIDE SEQUENCE [LARGE SCALE GENOMIC DNA]</scope>
    <source>
        <strain evidence="3">DSM 9799 / CCM 4581 / KCTC 23876 / PAT</strain>
    </source>
</reference>
<evidence type="ECO:0000313" key="2">
    <source>
        <dbReference type="EMBL" id="ADN75726.1"/>
    </source>
</evidence>
<feature type="transmembrane region" description="Helical" evidence="1">
    <location>
        <begin position="256"/>
        <end position="272"/>
    </location>
</feature>
<feature type="transmembrane region" description="Helical" evidence="1">
    <location>
        <begin position="200"/>
        <end position="216"/>
    </location>
</feature>
<keyword evidence="1" id="KW-0472">Membrane</keyword>
<dbReference type="EMBL" id="CP002209">
    <property type="protein sequence ID" value="ADN75726.1"/>
    <property type="molecule type" value="Genomic_DNA"/>
</dbReference>
<feature type="transmembrane region" description="Helical" evidence="1">
    <location>
        <begin position="142"/>
        <end position="161"/>
    </location>
</feature>
<feature type="transmembrane region" description="Helical" evidence="1">
    <location>
        <begin position="70"/>
        <end position="90"/>
    </location>
</feature>
<dbReference type="eggNOG" id="ENOG502Z7N0">
    <property type="taxonomic scope" value="Bacteria"/>
</dbReference>
<keyword evidence="1" id="KW-1133">Transmembrane helix</keyword>
<feature type="transmembrane region" description="Helical" evidence="1">
    <location>
        <begin position="228"/>
        <end position="244"/>
    </location>
</feature>
<gene>
    <name evidence="2" type="ordered locus">Fbal_1522</name>
</gene>
<sequence>MSSDPLSPQLKAGVDAGIITPQQAQALQTLWQAAPGQAPARFDLTHLLYYLGALMAIGAMTVFLELSWDHFGGFGILALTGLYALAGLALQRRFERQQLMLPAGLSLVFVVCLTPLALYGFLLGMGWWPDKPSFPGLFRSLSGHYLLLELATILTATLALYWRRVPFLLMPFSVAVWFLSMDITQLWAAERLSWEARGQISMVAGAVLVALALYVDGRQHRLTPPGDYAFWLYLFGVLAFWLGLSSQESNSELSRAVYGAINLAMMFAGVLLNRRVFTLFGALGFCGYLGHLAYDLFRDSWWFPLVLTLLGLAVVLLGVRWQRQGQQWRQSLLARLPERWRRFPPFN</sequence>
<evidence type="ECO:0000256" key="1">
    <source>
        <dbReference type="SAM" id="Phobius"/>
    </source>
</evidence>
<dbReference type="RefSeq" id="WP_013345032.1">
    <property type="nucleotide sequence ID" value="NC_014541.1"/>
</dbReference>
<dbReference type="OrthoDB" id="1675191at2"/>
<dbReference type="KEGG" id="fbl:Fbal_1522"/>
<accession>E1SPA1</accession>
<keyword evidence="3" id="KW-1185">Reference proteome</keyword>
<name>E1SPA1_FERBD</name>
<feature type="transmembrane region" description="Helical" evidence="1">
    <location>
        <begin position="277"/>
        <end position="294"/>
    </location>
</feature>
<dbReference type="HOGENOM" id="CLU_058682_0_0_6"/>
<proteinExistence type="predicted"/>
<evidence type="ECO:0008006" key="4">
    <source>
        <dbReference type="Google" id="ProtNLM"/>
    </source>
</evidence>
<evidence type="ECO:0000313" key="3">
    <source>
        <dbReference type="Proteomes" id="UP000006683"/>
    </source>
</evidence>
<dbReference type="Proteomes" id="UP000006683">
    <property type="component" value="Chromosome"/>
</dbReference>
<feature type="transmembrane region" description="Helical" evidence="1">
    <location>
        <begin position="300"/>
        <end position="319"/>
    </location>
</feature>
<dbReference type="GeneID" id="67181738"/>
<feature type="transmembrane region" description="Helical" evidence="1">
    <location>
        <begin position="47"/>
        <end position="64"/>
    </location>
</feature>
<protein>
    <recommendedName>
        <fullName evidence="4">DUF2157 domain-containing protein</fullName>
    </recommendedName>
</protein>